<protein>
    <recommendedName>
        <fullName evidence="1">Transposase IS204/IS1001/IS1096/IS1165 DDE domain-containing protein</fullName>
    </recommendedName>
</protein>
<dbReference type="EMBL" id="LAZR01010576">
    <property type="protein sequence ID" value="KKM66221.1"/>
    <property type="molecule type" value="Genomic_DNA"/>
</dbReference>
<reference evidence="2" key="1">
    <citation type="journal article" date="2015" name="Nature">
        <title>Complex archaea that bridge the gap between prokaryotes and eukaryotes.</title>
        <authorList>
            <person name="Spang A."/>
            <person name="Saw J.H."/>
            <person name="Jorgensen S.L."/>
            <person name="Zaremba-Niedzwiedzka K."/>
            <person name="Martijn J."/>
            <person name="Lind A.E."/>
            <person name="van Eijk R."/>
            <person name="Schleper C."/>
            <person name="Guy L."/>
            <person name="Ettema T.J."/>
        </authorList>
    </citation>
    <scope>NUCLEOTIDE SEQUENCE</scope>
</reference>
<organism evidence="2">
    <name type="scientific">marine sediment metagenome</name>
    <dbReference type="NCBI Taxonomy" id="412755"/>
    <lineage>
        <taxon>unclassified sequences</taxon>
        <taxon>metagenomes</taxon>
        <taxon>ecological metagenomes</taxon>
    </lineage>
</organism>
<feature type="domain" description="Transposase IS204/IS1001/IS1096/IS1165 DDE" evidence="1">
    <location>
        <begin position="158"/>
        <end position="248"/>
    </location>
</feature>
<dbReference type="AlphaFoldDB" id="A0A0F9JUR6"/>
<name>A0A0F9JUR6_9ZZZZ</name>
<dbReference type="PANTHER" id="PTHR33498">
    <property type="entry name" value="TRANSPOSASE FOR INSERTION SEQUENCE ELEMENT IS1557"/>
    <property type="match status" value="1"/>
</dbReference>
<dbReference type="InterPro" id="IPR047951">
    <property type="entry name" value="Transpos_ISL3"/>
</dbReference>
<dbReference type="PANTHER" id="PTHR33498:SF1">
    <property type="entry name" value="TRANSPOSASE FOR INSERTION SEQUENCE ELEMENT IS1557"/>
    <property type="match status" value="1"/>
</dbReference>
<comment type="caution">
    <text evidence="2">The sequence shown here is derived from an EMBL/GenBank/DDBJ whole genome shotgun (WGS) entry which is preliminary data.</text>
</comment>
<dbReference type="Pfam" id="PF01610">
    <property type="entry name" value="DDE_Tnp_ISL3"/>
    <property type="match status" value="1"/>
</dbReference>
<sequence>MQLKTILNHVEPHKSFVYKKIRWADPQTKTTIEILIEPRANSQAICSGCDGKAPGYDRRPQRRFEYVPLWQIAVYFVYAMRRVDCPRCGVKVEKVPWCDGKHQLTTTYRWFLAGWAKRLSWKGVAEAFGTTWQNVFRSVKHAVSWGVAHRNLEGVEAIGVDEVQWQKGHKYLTLVYQIDASRKRLLWIGKDRTAKTFLRFFRMLGRQRTADIQFVCSDMWKPYLKVIAKKAAQAIHVLDRFHIMQKMNLINENGGQSMKFGPARRGK</sequence>
<dbReference type="InterPro" id="IPR002560">
    <property type="entry name" value="Transposase_DDE"/>
</dbReference>
<accession>A0A0F9JUR6</accession>
<evidence type="ECO:0000259" key="1">
    <source>
        <dbReference type="Pfam" id="PF01610"/>
    </source>
</evidence>
<gene>
    <name evidence="2" type="ORF">LCGC14_1483370</name>
</gene>
<evidence type="ECO:0000313" key="2">
    <source>
        <dbReference type="EMBL" id="KKM66221.1"/>
    </source>
</evidence>
<proteinExistence type="predicted"/>